<comment type="similarity">
    <text evidence="2">Belongs to the 5'-nucleotidase family.</text>
</comment>
<evidence type="ECO:0000313" key="7">
    <source>
        <dbReference type="EMBL" id="ARQ07553.1"/>
    </source>
</evidence>
<evidence type="ECO:0000256" key="1">
    <source>
        <dbReference type="ARBA" id="ARBA00022729"/>
    </source>
</evidence>
<feature type="region of interest" description="Disordered" evidence="3">
    <location>
        <begin position="602"/>
        <end position="675"/>
    </location>
</feature>
<proteinExistence type="inferred from homology"/>
<feature type="transmembrane region" description="Helical" evidence="4">
    <location>
        <begin position="733"/>
        <end position="751"/>
    </location>
</feature>
<dbReference type="AlphaFoldDB" id="A0A1W7AD67"/>
<evidence type="ECO:0000256" key="2">
    <source>
        <dbReference type="RuleBase" id="RU362119"/>
    </source>
</evidence>
<dbReference type="GO" id="GO:0000166">
    <property type="term" value="F:nucleotide binding"/>
    <property type="evidence" value="ECO:0007669"/>
    <property type="project" value="UniProtKB-KW"/>
</dbReference>
<dbReference type="PANTHER" id="PTHR11575:SF24">
    <property type="entry name" value="5'-NUCLEOTIDASE"/>
    <property type="match status" value="1"/>
</dbReference>
<keyword evidence="2" id="KW-0378">Hydrolase</keyword>
<keyword evidence="4" id="KW-0812">Transmembrane</keyword>
<keyword evidence="8" id="KW-1185">Reference proteome</keyword>
<dbReference type="GO" id="GO:0008768">
    <property type="term" value="F:UDP-sugar diphosphatase activity"/>
    <property type="evidence" value="ECO:0007669"/>
    <property type="project" value="TreeGrafter"/>
</dbReference>
<dbReference type="Pfam" id="PF02872">
    <property type="entry name" value="5_nucleotid_C"/>
    <property type="match status" value="1"/>
</dbReference>
<keyword evidence="4" id="KW-1133">Transmembrane helix</keyword>
<sequence>MKRLLTLVMMLTLFLVPQFAHAAVTNALPTTEAPTTEAPTTEAPTTEAPTTEAPTTEAPTTEAPTTEAPTTEAPITEVPTTEVPTTEAPTTEAPTTEAPTNEIKILHTNDMHGRLDAEDGRVIGMAKLKTIKDQENPTFMFDSGDAFQGLPLSNFSKGKDMALAMNAVGYDAMTVGNHEFDFGFDTAMAYKDLLKFPILSSNVYKDGKSVFTPSTVLERNGMKFGIIGVTTPETATKTHPNNIVGVTFLDPLQSVTNEMMRLKGQVDAYIILSHLGIDSTTKEIWRGDYLTQMLAKNTDFMNNAIIVLDGHSHSVIENGIISGDTLLAQTGTALANIGKVTYNLDDKTYDASLIKEADTANVVQDPEVKAIVEDAKAKFGEATSEVVFYNKEHLEGEREFVRTQETNLGNAITDAMETYSVNGFESAGDFAVTNGGGIRASIDANKDVTIGDIIKVLPFGNTITQIDVKGSDVLTMFEHALSAPAVETDGAYALEANGAFLHISKSIRVHYDITKPAGERVYAIEVLNKETGEFEALDMNRTYKVVTNDFLAVGGDGFTMLGGPREEGPSLDAVVSQYFKTADMTVYDTDILTRILGTIGLPVPEEEPSTDDGVIDNDPPMAEDTTTDEEVTTEDDTTEEDTTTKDDTTKEEVTTEEDTTKEDTTKEEVTTEDTTKLATNEKDVTTKEDTTANTTVEHKLPVQQTSVVDIKEVKQQKDSQSDAHASLPITGEAAGGSVIAFSLLAAGVYLVRRKSA</sequence>
<dbReference type="InterPro" id="IPR004843">
    <property type="entry name" value="Calcineurin-like_PHP"/>
</dbReference>
<dbReference type="SUPFAM" id="SSF55816">
    <property type="entry name" value="5'-nucleotidase (syn. UDP-sugar hydrolase), C-terminal domain"/>
    <property type="match status" value="1"/>
</dbReference>
<accession>A0A1W7AD67</accession>
<feature type="signal peptide" evidence="2">
    <location>
        <begin position="1"/>
        <end position="22"/>
    </location>
</feature>
<evidence type="ECO:0000259" key="6">
    <source>
        <dbReference type="Pfam" id="PF02872"/>
    </source>
</evidence>
<dbReference type="GO" id="GO:0046872">
    <property type="term" value="F:metal ion binding"/>
    <property type="evidence" value="ECO:0007669"/>
    <property type="project" value="InterPro"/>
</dbReference>
<dbReference type="GO" id="GO:0030288">
    <property type="term" value="C:outer membrane-bounded periplasmic space"/>
    <property type="evidence" value="ECO:0007669"/>
    <property type="project" value="TreeGrafter"/>
</dbReference>
<dbReference type="PANTHER" id="PTHR11575">
    <property type="entry name" value="5'-NUCLEOTIDASE-RELATED"/>
    <property type="match status" value="1"/>
</dbReference>
<dbReference type="KEGG" id="mcak:MCCS_19270"/>
<evidence type="ECO:0000256" key="3">
    <source>
        <dbReference type="SAM" id="MobiDB-lite"/>
    </source>
</evidence>
<evidence type="ECO:0000256" key="4">
    <source>
        <dbReference type="SAM" id="Phobius"/>
    </source>
</evidence>
<keyword evidence="4" id="KW-0472">Membrane</keyword>
<dbReference type="PRINTS" id="PR01607">
    <property type="entry name" value="APYRASEFAMLY"/>
</dbReference>
<dbReference type="RefSeq" id="WP_226997627.1">
    <property type="nucleotide sequence ID" value="NZ_CBCRZA010000004.1"/>
</dbReference>
<feature type="compositionally biased region" description="Acidic residues" evidence="3">
    <location>
        <begin position="625"/>
        <end position="641"/>
    </location>
</feature>
<dbReference type="SUPFAM" id="SSF56300">
    <property type="entry name" value="Metallo-dependent phosphatases"/>
    <property type="match status" value="1"/>
</dbReference>
<name>A0A1W7AD67_9STAP</name>
<keyword evidence="2" id="KW-0547">Nucleotide-binding</keyword>
<evidence type="ECO:0000259" key="5">
    <source>
        <dbReference type="Pfam" id="PF00149"/>
    </source>
</evidence>
<dbReference type="GO" id="GO:0008253">
    <property type="term" value="F:5'-nucleotidase activity"/>
    <property type="evidence" value="ECO:0007669"/>
    <property type="project" value="TreeGrafter"/>
</dbReference>
<gene>
    <name evidence="7" type="primary">yfkN_3</name>
    <name evidence="7" type="ORF">MCCS_19270</name>
</gene>
<dbReference type="InterPro" id="IPR006179">
    <property type="entry name" value="5_nucleotidase/apyrase"/>
</dbReference>
<dbReference type="Proteomes" id="UP000194154">
    <property type="component" value="Chromosome"/>
</dbReference>
<dbReference type="EMBL" id="CP021059">
    <property type="protein sequence ID" value="ARQ07553.1"/>
    <property type="molecule type" value="Genomic_DNA"/>
</dbReference>
<dbReference type="InterPro" id="IPR029052">
    <property type="entry name" value="Metallo-depent_PP-like"/>
</dbReference>
<dbReference type="Pfam" id="PF00149">
    <property type="entry name" value="Metallophos"/>
    <property type="match status" value="1"/>
</dbReference>
<dbReference type="InterPro" id="IPR036907">
    <property type="entry name" value="5'-Nucleotdase_C_sf"/>
</dbReference>
<dbReference type="GO" id="GO:0009166">
    <property type="term" value="P:nucleotide catabolic process"/>
    <property type="evidence" value="ECO:0007669"/>
    <property type="project" value="InterPro"/>
</dbReference>
<feature type="domain" description="5'-Nucleotidase C-terminal" evidence="6">
    <location>
        <begin position="398"/>
        <end position="561"/>
    </location>
</feature>
<evidence type="ECO:0000313" key="8">
    <source>
        <dbReference type="Proteomes" id="UP000194154"/>
    </source>
</evidence>
<dbReference type="InterPro" id="IPR006146">
    <property type="entry name" value="5'-Nucleotdase_CS"/>
</dbReference>
<dbReference type="GeneID" id="35296019"/>
<dbReference type="PROSITE" id="PS00785">
    <property type="entry name" value="5_NUCLEOTIDASE_1"/>
    <property type="match status" value="1"/>
</dbReference>
<dbReference type="STRING" id="1855823.MCCS_19270"/>
<reference evidence="7 8" key="1">
    <citation type="journal article" date="2017" name="Int. J. Syst. Evol. Microbiol.">
        <title>Macrococcus canis sp. nov., a skin bacterium associated with infections in dogs.</title>
        <authorList>
            <person name="Gobeli Brawand S."/>
            <person name="Cotting K."/>
            <person name="Gomez-Sanz E."/>
            <person name="Collaud A."/>
            <person name="Thomann A."/>
            <person name="Brodard I."/>
            <person name="Rodriguez-Campos S."/>
            <person name="Strauss C."/>
            <person name="Perreten V."/>
        </authorList>
    </citation>
    <scope>NUCLEOTIDE SEQUENCE [LARGE SCALE GENOMIC DNA]</scope>
    <source>
        <strain evidence="7 8">KM45013</strain>
    </source>
</reference>
<feature type="compositionally biased region" description="Basic and acidic residues" evidence="3">
    <location>
        <begin position="661"/>
        <end position="675"/>
    </location>
</feature>
<feature type="chain" id="PRO_5010756062" evidence="2">
    <location>
        <begin position="23"/>
        <end position="756"/>
    </location>
</feature>
<feature type="compositionally biased region" description="Basic and acidic residues" evidence="3">
    <location>
        <begin position="642"/>
        <end position="653"/>
    </location>
</feature>
<feature type="region of interest" description="Disordered" evidence="3">
    <location>
        <begin position="30"/>
        <end position="98"/>
    </location>
</feature>
<dbReference type="Gene3D" id="3.60.21.10">
    <property type="match status" value="1"/>
</dbReference>
<organism evidence="7 8">
    <name type="scientific">Macrococcoides canis</name>
    <dbReference type="NCBI Taxonomy" id="1855823"/>
    <lineage>
        <taxon>Bacteria</taxon>
        <taxon>Bacillati</taxon>
        <taxon>Bacillota</taxon>
        <taxon>Bacilli</taxon>
        <taxon>Bacillales</taxon>
        <taxon>Staphylococcaceae</taxon>
        <taxon>Macrococcoides</taxon>
    </lineage>
</organism>
<feature type="domain" description="Calcineurin-like phosphoesterase" evidence="5">
    <location>
        <begin position="103"/>
        <end position="314"/>
    </location>
</feature>
<feature type="compositionally biased region" description="Acidic residues" evidence="3">
    <location>
        <begin position="604"/>
        <end position="615"/>
    </location>
</feature>
<dbReference type="InterPro" id="IPR008334">
    <property type="entry name" value="5'-Nucleotdase_C"/>
</dbReference>
<dbReference type="Gene3D" id="3.90.780.10">
    <property type="entry name" value="5'-Nucleotidase, C-terminal domain"/>
    <property type="match status" value="1"/>
</dbReference>
<dbReference type="PROSITE" id="PS00786">
    <property type="entry name" value="5_NUCLEOTIDASE_2"/>
    <property type="match status" value="1"/>
</dbReference>
<protein>
    <submittedName>
        <fullName evidence="7">Trifunctional nucleotide phosphoesterase protein YfkN</fullName>
    </submittedName>
</protein>
<keyword evidence="1 2" id="KW-0732">Signal</keyword>